<dbReference type="SUPFAM" id="SSF56322">
    <property type="entry name" value="ADC synthase"/>
    <property type="match status" value="1"/>
</dbReference>
<evidence type="ECO:0000313" key="9">
    <source>
        <dbReference type="Proteomes" id="UP000570166"/>
    </source>
</evidence>
<keyword evidence="8" id="KW-0808">Transferase</keyword>
<name>A0A838L6E5_9SPHN</name>
<dbReference type="InterPro" id="IPR001544">
    <property type="entry name" value="Aminotrans_IV"/>
</dbReference>
<dbReference type="PRINTS" id="PR00095">
    <property type="entry name" value="ANTSNTHASEI"/>
</dbReference>
<gene>
    <name evidence="8" type="primary">pabB</name>
    <name evidence="8" type="ORF">HZF05_07940</name>
</gene>
<dbReference type="InterPro" id="IPR043131">
    <property type="entry name" value="BCAT-like_N"/>
</dbReference>
<dbReference type="SUPFAM" id="SSF56752">
    <property type="entry name" value="D-aminoacid aminotransferase-like PLP-dependent enzymes"/>
    <property type="match status" value="1"/>
</dbReference>
<feature type="domain" description="Chorismate-utilising enzyme C-terminal" evidence="7">
    <location>
        <begin position="118"/>
        <end position="364"/>
    </location>
</feature>
<dbReference type="InterPro" id="IPR043132">
    <property type="entry name" value="BCAT-like_C"/>
</dbReference>
<dbReference type="EMBL" id="JACEIB010000005">
    <property type="protein sequence ID" value="MBA2934029.1"/>
    <property type="molecule type" value="Genomic_DNA"/>
</dbReference>
<keyword evidence="8" id="KW-0032">Aminotransferase</keyword>
<dbReference type="InterPro" id="IPR036038">
    <property type="entry name" value="Aminotransferase-like"/>
</dbReference>
<evidence type="ECO:0000256" key="2">
    <source>
        <dbReference type="ARBA" id="ARBA00009320"/>
    </source>
</evidence>
<comment type="caution">
    <text evidence="8">The sequence shown here is derived from an EMBL/GenBank/DDBJ whole genome shotgun (WGS) entry which is preliminary data.</text>
</comment>
<dbReference type="Gene3D" id="3.60.120.10">
    <property type="entry name" value="Anthranilate synthase"/>
    <property type="match status" value="1"/>
</dbReference>
<dbReference type="InterPro" id="IPR005801">
    <property type="entry name" value="ADC_synthase"/>
</dbReference>
<evidence type="ECO:0000256" key="3">
    <source>
        <dbReference type="ARBA" id="ARBA00014472"/>
    </source>
</evidence>
<sequence>MLDRSAPFVLLDDARAEGAAMARLYRDPVETIACDDPAKLANCLDALRYAQAHGLHAAGWIAYDAGALGEPAAGEAGMPLLWFGLFERYEAVAPERVPALLPDPAGAWAGPPKPSIDRAAYAAAFDRVKAYIAAGDIYQANLTFQADVPVAGDPLALYARIRGAAAAGWGGIVHDGARTLLSFSPEMFVRLDGRRIEARPMKGTAARNSDPALLAQDHKQRAENLMIVDLIRNDLSRIATPGSVAVPELFAVETYPTILQMTSTVTADLAEGADAVSLLEAAFPCGSITGAPKLRAMEIAAEVEAGARGLYTGTIGRLDAGGDAAFNVAIRTLVVEGESATLGLGSGVVADSEVDAEWAECLAKGGFIPAACPRFDLQETMPFDPHEGFTDLERHLTRMKRSADALGFAFDRHDARNELQAATFRLRDPARIRVRLSPTGKIAIEVRPAPDEIDGIVAPIVPLPVSPTDFRLRHKTSERGFYDVARGDHFEVVFSRADGLLTEGSFTNLFVERDGKLLTPPASCGLLPGILRERLLANGEAIEHDLTEADLRDGFFLGNALRGLIAARLP</sequence>
<dbReference type="InterPro" id="IPR019999">
    <property type="entry name" value="Anth_synth_I-like"/>
</dbReference>
<dbReference type="GO" id="GO:0000162">
    <property type="term" value="P:L-tryptophan biosynthetic process"/>
    <property type="evidence" value="ECO:0007669"/>
    <property type="project" value="TreeGrafter"/>
</dbReference>
<dbReference type="PROSITE" id="PS00770">
    <property type="entry name" value="AA_TRANSFER_CLASS_4"/>
    <property type="match status" value="1"/>
</dbReference>
<dbReference type="GO" id="GO:0046820">
    <property type="term" value="F:4-amino-4-deoxychorismate synthase activity"/>
    <property type="evidence" value="ECO:0007669"/>
    <property type="project" value="TreeGrafter"/>
</dbReference>
<dbReference type="Proteomes" id="UP000570166">
    <property type="component" value="Unassembled WGS sequence"/>
</dbReference>
<accession>A0A838L6E5</accession>
<dbReference type="PANTHER" id="PTHR11236:SF50">
    <property type="entry name" value="AMINODEOXYCHORISMATE SYNTHASE COMPONENT 1"/>
    <property type="match status" value="1"/>
</dbReference>
<dbReference type="InterPro" id="IPR015890">
    <property type="entry name" value="Chorismate_C"/>
</dbReference>
<dbReference type="PANTHER" id="PTHR11236">
    <property type="entry name" value="AMINOBENZOATE/ANTHRANILATE SYNTHASE"/>
    <property type="match status" value="1"/>
</dbReference>
<evidence type="ECO:0000256" key="6">
    <source>
        <dbReference type="RuleBase" id="RU004516"/>
    </source>
</evidence>
<comment type="cofactor">
    <cofactor evidence="1 6">
        <name>pyridoxal 5'-phosphate</name>
        <dbReference type="ChEBI" id="CHEBI:597326"/>
    </cofactor>
</comment>
<proteinExistence type="inferred from homology"/>
<dbReference type="Gene3D" id="3.30.470.10">
    <property type="match status" value="1"/>
</dbReference>
<dbReference type="InterPro" id="IPR018300">
    <property type="entry name" value="Aminotrans_IV_CS"/>
</dbReference>
<dbReference type="GO" id="GO:0009396">
    <property type="term" value="P:folic acid-containing compound biosynthetic process"/>
    <property type="evidence" value="ECO:0007669"/>
    <property type="project" value="InterPro"/>
</dbReference>
<dbReference type="NCBIfam" id="TIGR00553">
    <property type="entry name" value="pabB"/>
    <property type="match status" value="1"/>
</dbReference>
<dbReference type="Gene3D" id="3.20.10.10">
    <property type="entry name" value="D-amino Acid Aminotransferase, subunit A, domain 2"/>
    <property type="match status" value="1"/>
</dbReference>
<evidence type="ECO:0000259" key="7">
    <source>
        <dbReference type="Pfam" id="PF00425"/>
    </source>
</evidence>
<evidence type="ECO:0000256" key="1">
    <source>
        <dbReference type="ARBA" id="ARBA00001933"/>
    </source>
</evidence>
<dbReference type="AlphaFoldDB" id="A0A838L6E5"/>
<dbReference type="Pfam" id="PF00425">
    <property type="entry name" value="Chorismate_bind"/>
    <property type="match status" value="1"/>
</dbReference>
<comment type="similarity">
    <text evidence="2 5">Belongs to the class-IV pyridoxal-phosphate-dependent aminotransferase family.</text>
</comment>
<keyword evidence="9" id="KW-1185">Reference proteome</keyword>
<dbReference type="InterPro" id="IPR005802">
    <property type="entry name" value="ADC_synth_comp_1"/>
</dbReference>
<evidence type="ECO:0000313" key="8">
    <source>
        <dbReference type="EMBL" id="MBA2934029.1"/>
    </source>
</evidence>
<dbReference type="RefSeq" id="WP_160366256.1">
    <property type="nucleotide sequence ID" value="NZ_JACEIB010000005.1"/>
</dbReference>
<organism evidence="8 9">
    <name type="scientific">Sphingomonas chungangi</name>
    <dbReference type="NCBI Taxonomy" id="2683589"/>
    <lineage>
        <taxon>Bacteria</taxon>
        <taxon>Pseudomonadati</taxon>
        <taxon>Pseudomonadota</taxon>
        <taxon>Alphaproteobacteria</taxon>
        <taxon>Sphingomonadales</taxon>
        <taxon>Sphingomonadaceae</taxon>
        <taxon>Sphingomonas</taxon>
    </lineage>
</organism>
<reference evidence="8 9" key="1">
    <citation type="submission" date="2020-07" db="EMBL/GenBank/DDBJ databases">
        <authorList>
            <person name="Sun Q."/>
        </authorList>
    </citation>
    <scope>NUCLEOTIDE SEQUENCE [LARGE SCALE GENOMIC DNA]</scope>
    <source>
        <strain evidence="8 9">CGMCC 1.13654</strain>
    </source>
</reference>
<dbReference type="Pfam" id="PF01063">
    <property type="entry name" value="Aminotran_4"/>
    <property type="match status" value="1"/>
</dbReference>
<evidence type="ECO:0000256" key="4">
    <source>
        <dbReference type="ARBA" id="ARBA00022898"/>
    </source>
</evidence>
<evidence type="ECO:0000256" key="5">
    <source>
        <dbReference type="RuleBase" id="RU004106"/>
    </source>
</evidence>
<keyword evidence="4 6" id="KW-0663">Pyridoxal phosphate</keyword>
<protein>
    <recommendedName>
        <fullName evidence="3">Probable branched-chain-amino-acid aminotransferase</fullName>
    </recommendedName>
</protein>